<proteinExistence type="predicted"/>
<comment type="caution">
    <text evidence="1">The sequence shown here is derived from an EMBL/GenBank/DDBJ whole genome shotgun (WGS) entry which is preliminary data.</text>
</comment>
<dbReference type="OrthoDB" id="2973070at2"/>
<dbReference type="Pfam" id="PF12784">
    <property type="entry name" value="PDDEXK_2"/>
    <property type="match status" value="1"/>
</dbReference>
<dbReference type="Proteomes" id="UP000430345">
    <property type="component" value="Unassembled WGS sequence"/>
</dbReference>
<keyword evidence="2" id="KW-1185">Reference proteome</keyword>
<sequence length="280" mass="32580">MDFIFKNIFGSEKHPDILISFLNATLKPKYPIVKVNIKNTDLEKEYIKDKFSRLDVNATTSSNEIINIEIQVKNEFNMIKRSLYYWSKLYEGQLNEGDDYSDLKRTVCINISLFKYLNNDIFHNAYRLKEIEVNEELTDVLEIHFIEIPKLKDNSDERDMLVAWIEFLKNPESEKVRALEMSVKEIREAKNELIKISCDEKQRALYELRAKALKDETSALNKAKREGKEEGLKEGLKEGKEKGIKEGIEAVARNLLDVLDNETIALKTGLTVDEINQLRK</sequence>
<dbReference type="EMBL" id="WHJC01000531">
    <property type="protein sequence ID" value="MPQ45244.1"/>
    <property type="molecule type" value="Genomic_DNA"/>
</dbReference>
<reference evidence="1 2" key="1">
    <citation type="submission" date="2019-10" db="EMBL/GenBank/DDBJ databases">
        <title>The Genome Sequence of Clostridium tarantellae Isolated from Fish Brain.</title>
        <authorList>
            <person name="Bano L."/>
            <person name="Kiel M."/>
            <person name="Sales G."/>
            <person name="Doxey A.C."/>
            <person name="Mansfield M.J."/>
            <person name="Schiavone M."/>
            <person name="Rossetto O."/>
            <person name="Pirazzini M."/>
            <person name="Dobrindt U."/>
            <person name="Montecucco C."/>
        </authorList>
    </citation>
    <scope>NUCLEOTIDE SEQUENCE [LARGE SCALE GENOMIC DNA]</scope>
    <source>
        <strain evidence="1 2">DSM 3997</strain>
    </source>
</reference>
<dbReference type="InterPro" id="IPR010106">
    <property type="entry name" value="RpnA"/>
</dbReference>
<dbReference type="NCBIfam" id="TIGR01784">
    <property type="entry name" value="T_den_put_tspse"/>
    <property type="match status" value="1"/>
</dbReference>
<organism evidence="1 2">
    <name type="scientific">Clostridium tarantellae</name>
    <dbReference type="NCBI Taxonomy" id="39493"/>
    <lineage>
        <taxon>Bacteria</taxon>
        <taxon>Bacillati</taxon>
        <taxon>Bacillota</taxon>
        <taxon>Clostridia</taxon>
        <taxon>Eubacteriales</taxon>
        <taxon>Clostridiaceae</taxon>
        <taxon>Clostridium</taxon>
    </lineage>
</organism>
<dbReference type="AlphaFoldDB" id="A0A6I1MQA9"/>
<protein>
    <submittedName>
        <fullName evidence="1">Rpn family recombination-promoting nuclease/putative transposase</fullName>
    </submittedName>
</protein>
<dbReference type="PANTHER" id="PTHR41317">
    <property type="entry name" value="PD-(D_E)XK NUCLEASE FAMILY TRANSPOSASE"/>
    <property type="match status" value="1"/>
</dbReference>
<evidence type="ECO:0000313" key="2">
    <source>
        <dbReference type="Proteomes" id="UP000430345"/>
    </source>
</evidence>
<accession>A0A6I1MQA9</accession>
<name>A0A6I1MQA9_9CLOT</name>
<evidence type="ECO:0000313" key="1">
    <source>
        <dbReference type="EMBL" id="MPQ45244.1"/>
    </source>
</evidence>
<dbReference type="PANTHER" id="PTHR41317:SF1">
    <property type="entry name" value="PD-(D_E)XK NUCLEASE FAMILY TRANSPOSASE"/>
    <property type="match status" value="1"/>
</dbReference>
<gene>
    <name evidence="1" type="ORF">GBZ86_16125</name>
</gene>